<feature type="region of interest" description="Disordered" evidence="1">
    <location>
        <begin position="117"/>
        <end position="187"/>
    </location>
</feature>
<organism evidence="2 3">
    <name type="scientific">Anisodus acutangulus</name>
    <dbReference type="NCBI Taxonomy" id="402998"/>
    <lineage>
        <taxon>Eukaryota</taxon>
        <taxon>Viridiplantae</taxon>
        <taxon>Streptophyta</taxon>
        <taxon>Embryophyta</taxon>
        <taxon>Tracheophyta</taxon>
        <taxon>Spermatophyta</taxon>
        <taxon>Magnoliopsida</taxon>
        <taxon>eudicotyledons</taxon>
        <taxon>Gunneridae</taxon>
        <taxon>Pentapetalae</taxon>
        <taxon>asterids</taxon>
        <taxon>lamiids</taxon>
        <taxon>Solanales</taxon>
        <taxon>Solanaceae</taxon>
        <taxon>Solanoideae</taxon>
        <taxon>Hyoscyameae</taxon>
        <taxon>Anisodus</taxon>
    </lineage>
</organism>
<evidence type="ECO:0000313" key="2">
    <source>
        <dbReference type="EMBL" id="KAJ8554556.1"/>
    </source>
</evidence>
<dbReference type="EMBL" id="JAJAGQ010000009">
    <property type="protein sequence ID" value="KAJ8554556.1"/>
    <property type="molecule type" value="Genomic_DNA"/>
</dbReference>
<name>A0A9Q1RDN7_9SOLA</name>
<feature type="compositionally biased region" description="Basic and acidic residues" evidence="1">
    <location>
        <begin position="137"/>
        <end position="146"/>
    </location>
</feature>
<feature type="compositionally biased region" description="Polar residues" evidence="1">
    <location>
        <begin position="163"/>
        <end position="187"/>
    </location>
</feature>
<protein>
    <submittedName>
        <fullName evidence="2">Uncharacterized protein</fullName>
    </submittedName>
</protein>
<keyword evidence="3" id="KW-1185">Reference proteome</keyword>
<feature type="compositionally biased region" description="Polar residues" evidence="1">
    <location>
        <begin position="117"/>
        <end position="128"/>
    </location>
</feature>
<gene>
    <name evidence="2" type="ORF">K7X08_025234</name>
</gene>
<evidence type="ECO:0000313" key="3">
    <source>
        <dbReference type="Proteomes" id="UP001152561"/>
    </source>
</evidence>
<evidence type="ECO:0000256" key="1">
    <source>
        <dbReference type="SAM" id="MobiDB-lite"/>
    </source>
</evidence>
<dbReference type="AlphaFoldDB" id="A0A9Q1RDN7"/>
<reference evidence="3" key="1">
    <citation type="journal article" date="2023" name="Proc. Natl. Acad. Sci. U.S.A.">
        <title>Genomic and structural basis for evolution of tropane alkaloid biosynthesis.</title>
        <authorList>
            <person name="Wanga Y.-J."/>
            <person name="Taina T."/>
            <person name="Yua J.-Y."/>
            <person name="Lia J."/>
            <person name="Xua B."/>
            <person name="Chenc J."/>
            <person name="D'Auriad J.C."/>
            <person name="Huanga J.-P."/>
            <person name="Huanga S.-X."/>
        </authorList>
    </citation>
    <scope>NUCLEOTIDE SEQUENCE [LARGE SCALE GENOMIC DNA]</scope>
    <source>
        <strain evidence="3">cv. KIB-2019</strain>
    </source>
</reference>
<proteinExistence type="predicted"/>
<dbReference type="OrthoDB" id="1324749at2759"/>
<comment type="caution">
    <text evidence="2">The sequence shown here is derived from an EMBL/GenBank/DDBJ whole genome shotgun (WGS) entry which is preliminary data.</text>
</comment>
<sequence>MSCGSHCRYMINDFPYALYILAFEVFPAFRGFSKYKAHKLLHMLCSGPSKQPVYRVIIDNFFHAEHRFSKYNVNVVVATEQERQNYPVALQFTDDPGSCSSSVTLPSRMFDHIVDTPSSNEGLPSSNPLEVGTTADVSRKRQRCEDGIEDDSGYPHWELITPDNDSSTIDKQLSSGIDTNCTAEELR</sequence>
<dbReference type="Proteomes" id="UP001152561">
    <property type="component" value="Unassembled WGS sequence"/>
</dbReference>
<accession>A0A9Q1RDN7</accession>